<gene>
    <name evidence="5" type="ORF">QB898_05380</name>
</gene>
<dbReference type="Proteomes" id="UP001237156">
    <property type="component" value="Unassembled WGS sequence"/>
</dbReference>
<sequence length="282" mass="30723">MSRQPGPSDPRRRQTLRQLALLPGLLALARPARAGGQIEEPLADSVRTALSSAIANSAPPVPIFASTAARLAYLRWLSAMSDRLYKRMPDLDRRVDFLQTVWYESRRAGLETSLVLGLIQVESGFRKYAVSVVGARGYMQIMPFWTRVIGDGDPGKLFHMQTNLRFGCVILRHYLDRERGDMFMALGRYNGSRGKPQYPNAVFAAQRHWEYVDHTPPPALSATLAPEPPTSSAAPTSSAPMAASPPTSHAASHPIPVSVIPHARKGHSVSGAVTNAIKPASP</sequence>
<feature type="domain" description="Transglycosylase SLT" evidence="4">
    <location>
        <begin position="105"/>
        <end position="195"/>
    </location>
</feature>
<dbReference type="PROSITE" id="PS51318">
    <property type="entry name" value="TAT"/>
    <property type="match status" value="1"/>
</dbReference>
<reference evidence="5 6" key="1">
    <citation type="submission" date="2023-04" db="EMBL/GenBank/DDBJ databases">
        <title>Ottowia paracancer sp. nov., isolated from human stomach.</title>
        <authorList>
            <person name="Song Y."/>
        </authorList>
    </citation>
    <scope>NUCLEOTIDE SEQUENCE [LARGE SCALE GENOMIC DNA]</scope>
    <source>
        <strain evidence="5 6">10c7w1</strain>
    </source>
</reference>
<name>A0AAW6RKC3_9BURK</name>
<dbReference type="InterPro" id="IPR006311">
    <property type="entry name" value="TAT_signal"/>
</dbReference>
<organism evidence="5 6">
    <name type="scientific">Ottowia cancrivicina</name>
    <dbReference type="NCBI Taxonomy" id="3040346"/>
    <lineage>
        <taxon>Bacteria</taxon>
        <taxon>Pseudomonadati</taxon>
        <taxon>Pseudomonadota</taxon>
        <taxon>Betaproteobacteria</taxon>
        <taxon>Burkholderiales</taxon>
        <taxon>Comamonadaceae</taxon>
        <taxon>Ottowia</taxon>
    </lineage>
</organism>
<dbReference type="RefSeq" id="WP_279524108.1">
    <property type="nucleotide sequence ID" value="NZ_JARVII010000008.1"/>
</dbReference>
<dbReference type="AlphaFoldDB" id="A0AAW6RKC3"/>
<dbReference type="InterPro" id="IPR008258">
    <property type="entry name" value="Transglycosylase_SLT_dom_1"/>
</dbReference>
<feature type="compositionally biased region" description="Low complexity" evidence="2">
    <location>
        <begin position="220"/>
        <end position="254"/>
    </location>
</feature>
<evidence type="ECO:0000313" key="6">
    <source>
        <dbReference type="Proteomes" id="UP001237156"/>
    </source>
</evidence>
<dbReference type="SUPFAM" id="SSF53955">
    <property type="entry name" value="Lysozyme-like"/>
    <property type="match status" value="1"/>
</dbReference>
<comment type="similarity">
    <text evidence="1">Belongs to the transglycosylase Slt family.</text>
</comment>
<evidence type="ECO:0000256" key="3">
    <source>
        <dbReference type="SAM" id="SignalP"/>
    </source>
</evidence>
<evidence type="ECO:0000259" key="4">
    <source>
        <dbReference type="Pfam" id="PF01464"/>
    </source>
</evidence>
<evidence type="ECO:0000256" key="1">
    <source>
        <dbReference type="ARBA" id="ARBA00007734"/>
    </source>
</evidence>
<dbReference type="Gene3D" id="1.10.530.10">
    <property type="match status" value="1"/>
</dbReference>
<dbReference type="Pfam" id="PF01464">
    <property type="entry name" value="SLT"/>
    <property type="match status" value="1"/>
</dbReference>
<evidence type="ECO:0000313" key="5">
    <source>
        <dbReference type="EMBL" id="MDG9699157.1"/>
    </source>
</evidence>
<feature type="signal peptide" evidence="3">
    <location>
        <begin position="1"/>
        <end position="34"/>
    </location>
</feature>
<evidence type="ECO:0000256" key="2">
    <source>
        <dbReference type="SAM" id="MobiDB-lite"/>
    </source>
</evidence>
<dbReference type="PANTHER" id="PTHR37423">
    <property type="entry name" value="SOLUBLE LYTIC MUREIN TRANSGLYCOSYLASE-RELATED"/>
    <property type="match status" value="1"/>
</dbReference>
<keyword evidence="6" id="KW-1185">Reference proteome</keyword>
<feature type="region of interest" description="Disordered" evidence="2">
    <location>
        <begin position="216"/>
        <end position="254"/>
    </location>
</feature>
<accession>A0AAW6RKC3</accession>
<proteinExistence type="inferred from homology"/>
<dbReference type="CDD" id="cd00254">
    <property type="entry name" value="LT-like"/>
    <property type="match status" value="1"/>
</dbReference>
<dbReference type="PANTHER" id="PTHR37423:SF2">
    <property type="entry name" value="MEMBRANE-BOUND LYTIC MUREIN TRANSGLYCOSYLASE C"/>
    <property type="match status" value="1"/>
</dbReference>
<dbReference type="InterPro" id="IPR023346">
    <property type="entry name" value="Lysozyme-like_dom_sf"/>
</dbReference>
<protein>
    <submittedName>
        <fullName evidence="5">Transglycosylase SLT domain-containing protein</fullName>
    </submittedName>
</protein>
<feature type="chain" id="PRO_5043409127" evidence="3">
    <location>
        <begin position="35"/>
        <end position="282"/>
    </location>
</feature>
<comment type="caution">
    <text evidence="5">The sequence shown here is derived from an EMBL/GenBank/DDBJ whole genome shotgun (WGS) entry which is preliminary data.</text>
</comment>
<keyword evidence="3" id="KW-0732">Signal</keyword>
<dbReference type="EMBL" id="JARVII010000008">
    <property type="protein sequence ID" value="MDG9699157.1"/>
    <property type="molecule type" value="Genomic_DNA"/>
</dbReference>